<evidence type="ECO:0000313" key="3">
    <source>
        <dbReference type="Proteomes" id="UP000278673"/>
    </source>
</evidence>
<keyword evidence="1" id="KW-0812">Transmembrane</keyword>
<reference evidence="2 3" key="1">
    <citation type="submission" date="2018-10" db="EMBL/GenBank/DDBJ databases">
        <title>Isolation, diversity and antifungal activity of actinobacteria from wheat.</title>
        <authorList>
            <person name="Han C."/>
        </authorList>
    </citation>
    <scope>NUCLEOTIDE SEQUENCE [LARGE SCALE GENOMIC DNA]</scope>
    <source>
        <strain evidence="2 3">NEAU-YY642</strain>
    </source>
</reference>
<keyword evidence="1" id="KW-0472">Membrane</keyword>
<accession>A0A3M2LDB2</accession>
<comment type="caution">
    <text evidence="2">The sequence shown here is derived from an EMBL/GenBank/DDBJ whole genome shotgun (WGS) entry which is preliminary data.</text>
</comment>
<name>A0A3M2LDB2_9ACTN</name>
<dbReference type="Proteomes" id="UP000278673">
    <property type="component" value="Unassembled WGS sequence"/>
</dbReference>
<keyword evidence="3" id="KW-1185">Reference proteome</keyword>
<keyword evidence="1" id="KW-1133">Transmembrane helix</keyword>
<proteinExistence type="predicted"/>
<feature type="transmembrane region" description="Helical" evidence="1">
    <location>
        <begin position="7"/>
        <end position="27"/>
    </location>
</feature>
<protein>
    <submittedName>
        <fullName evidence="2">Uncharacterized protein</fullName>
    </submittedName>
</protein>
<organism evidence="2 3">
    <name type="scientific">Streptomyces triticirhizae</name>
    <dbReference type="NCBI Taxonomy" id="2483353"/>
    <lineage>
        <taxon>Bacteria</taxon>
        <taxon>Bacillati</taxon>
        <taxon>Actinomycetota</taxon>
        <taxon>Actinomycetes</taxon>
        <taxon>Kitasatosporales</taxon>
        <taxon>Streptomycetaceae</taxon>
        <taxon>Streptomyces</taxon>
    </lineage>
</organism>
<evidence type="ECO:0000313" key="2">
    <source>
        <dbReference type="EMBL" id="RMI34750.1"/>
    </source>
</evidence>
<dbReference type="AlphaFoldDB" id="A0A3M2LDB2"/>
<sequence>MTGWGRTVVAVGSGVLLAATVGTWLLVDLERAGWVASVVGGAVGVAGLAFTLLTGAYGTEATDTGNASATAGGLANSGVLQIHQLVLQLAPGEAESVDVRDALHAYARRVREAYGRLGARIWGRLRGGHGRSNAATASASW</sequence>
<gene>
    <name evidence="2" type="ORF">EBN88_23140</name>
</gene>
<evidence type="ECO:0000256" key="1">
    <source>
        <dbReference type="SAM" id="Phobius"/>
    </source>
</evidence>
<dbReference type="EMBL" id="RFFJ01000166">
    <property type="protein sequence ID" value="RMI34750.1"/>
    <property type="molecule type" value="Genomic_DNA"/>
</dbReference>
<dbReference type="RefSeq" id="WP_122399007.1">
    <property type="nucleotide sequence ID" value="NZ_RFFJ01000166.1"/>
</dbReference>
<feature type="transmembrane region" description="Helical" evidence="1">
    <location>
        <begin position="33"/>
        <end position="53"/>
    </location>
</feature>